<dbReference type="InterPro" id="IPR027417">
    <property type="entry name" value="P-loop_NTPase"/>
</dbReference>
<evidence type="ECO:0000313" key="1">
    <source>
        <dbReference type="EMBL" id="MBD8511586.1"/>
    </source>
</evidence>
<sequence>MANPIIIKNHLKVGDLDAETDTSLLETCFIDKGYIYQLMNVRDPLSIVLGRTGAGKSALIYKISQLAEKSKKIDPNDISVRFLEHSDIIQFLDILDVNLDLFYRLLWRHILIVELLKLRYNIQNESDNRNFFDSISDYFRRDTVKKKAIEYFREWGDKFWLDTDEHLKVITQKLENDTKANLGAKYKGLSFNISGAEKLSDEQKIEIKQRASQVVSGLQIKKLNEMLDLIAEHSFNDPQQKFYIVIDQLDESWANTLTRCKFIRALIEEIKTFRKIENIKIIAAMRKDLLDLVFDKTRGAGFQEEKYESYILPIQWTRDELTELVEKRVKEVFKRQYTNDDVTFKDIFPSATKGGGQLAIDFIMERTLFRPRDILQFINECFKVAYGRERISWRSIYAAEAQYSEKRLKSLKEEWGEVYPSFDETVEILRGLQSSFKRSDLSDTRLEHIITDLYDQKTDDPCVLEVKEYFNTSGEVKQAEILNKILICLYRVGAIGIKISSLSTFMWSFFDQGTVSRGEVRRASQIKVHKMLYRALDIQVTASERFEAIEAEESH</sequence>
<organism evidence="1 2">
    <name type="scientific">Photobacterium arenosum</name>
    <dbReference type="NCBI Taxonomy" id="2774143"/>
    <lineage>
        <taxon>Bacteria</taxon>
        <taxon>Pseudomonadati</taxon>
        <taxon>Pseudomonadota</taxon>
        <taxon>Gammaproteobacteria</taxon>
        <taxon>Vibrionales</taxon>
        <taxon>Vibrionaceae</taxon>
        <taxon>Photobacterium</taxon>
    </lineage>
</organism>
<accession>A0ABR9BGQ7</accession>
<keyword evidence="2" id="KW-1185">Reference proteome</keyword>
<comment type="caution">
    <text evidence="1">The sequence shown here is derived from an EMBL/GenBank/DDBJ whole genome shotgun (WGS) entry which is preliminary data.</text>
</comment>
<dbReference type="RefSeq" id="WP_192014356.1">
    <property type="nucleotide sequence ID" value="NZ_JACYTP010000001.1"/>
</dbReference>
<dbReference type="SUPFAM" id="SSF52540">
    <property type="entry name" value="P-loop containing nucleoside triphosphate hydrolases"/>
    <property type="match status" value="1"/>
</dbReference>
<dbReference type="InterPro" id="IPR059206">
    <property type="entry name" value="Sll1717-like"/>
</dbReference>
<proteinExistence type="predicted"/>
<dbReference type="Proteomes" id="UP000649768">
    <property type="component" value="Unassembled WGS sequence"/>
</dbReference>
<dbReference type="NCBIfam" id="NF047389">
    <property type="entry name" value="ATPase_Sll1717"/>
    <property type="match status" value="1"/>
</dbReference>
<dbReference type="EMBL" id="JACYTP010000001">
    <property type="protein sequence ID" value="MBD8511586.1"/>
    <property type="molecule type" value="Genomic_DNA"/>
</dbReference>
<reference evidence="1 2" key="1">
    <citation type="submission" date="2020-09" db="EMBL/GenBank/DDBJ databases">
        <title>Photobacterium sp. CAU 1568 isolated from sand of Sido Beach.</title>
        <authorList>
            <person name="Kim W."/>
        </authorList>
    </citation>
    <scope>NUCLEOTIDE SEQUENCE [LARGE SCALE GENOMIC DNA]</scope>
    <source>
        <strain evidence="1 2">CAU 1568</strain>
    </source>
</reference>
<gene>
    <name evidence="1" type="ORF">IFO68_02560</name>
</gene>
<protein>
    <submittedName>
        <fullName evidence="1">DNA repair protein</fullName>
    </submittedName>
</protein>
<name>A0ABR9BGQ7_9GAMM</name>
<evidence type="ECO:0000313" key="2">
    <source>
        <dbReference type="Proteomes" id="UP000649768"/>
    </source>
</evidence>